<evidence type="ECO:0000313" key="2">
    <source>
        <dbReference type="EMBL" id="CAD7233980.1"/>
    </source>
</evidence>
<organism evidence="2">
    <name type="scientific">Cyprideis torosa</name>
    <dbReference type="NCBI Taxonomy" id="163714"/>
    <lineage>
        <taxon>Eukaryota</taxon>
        <taxon>Metazoa</taxon>
        <taxon>Ecdysozoa</taxon>
        <taxon>Arthropoda</taxon>
        <taxon>Crustacea</taxon>
        <taxon>Oligostraca</taxon>
        <taxon>Ostracoda</taxon>
        <taxon>Podocopa</taxon>
        <taxon>Podocopida</taxon>
        <taxon>Cytherocopina</taxon>
        <taxon>Cytheroidea</taxon>
        <taxon>Cytherideidae</taxon>
        <taxon>Cyprideis</taxon>
    </lineage>
</organism>
<accession>A0A7R8ZVX5</accession>
<name>A0A7R8ZVX5_9CRUS</name>
<dbReference type="EMBL" id="OB667419">
    <property type="protein sequence ID" value="CAD7233980.1"/>
    <property type="molecule type" value="Genomic_DNA"/>
</dbReference>
<protein>
    <submittedName>
        <fullName evidence="2">Uncharacterized protein</fullName>
    </submittedName>
</protein>
<feature type="compositionally biased region" description="Basic and acidic residues" evidence="1">
    <location>
        <begin position="21"/>
        <end position="35"/>
    </location>
</feature>
<proteinExistence type="predicted"/>
<dbReference type="AlphaFoldDB" id="A0A7R8ZVX5"/>
<sequence length="265" mass="29554">DESIKEVKEGSEPVNFPESVNEEKPLSKDPTENIDLRVIVSKPNDDGNQDQVTDESIKEVKEGSEPVNFPESVNEEKPLSEDPTENIDLRAPADPTLGGFYLKRLDKPDDDETLDEVEQVVQTAKEDMVKSETETFGQRPILDEALKEADNVPSGSNTEVIEEQLARSDVSYPMMLALNPSSVTPGSSFVMEDEMETKTTLDQFYSYSQEVTLPKDGNLEKIRLSLEVDPIVLPTESGFSETGLKDIEIFLNIKVRVKRPEGDSE</sequence>
<gene>
    <name evidence="2" type="ORF">CTOB1V02_LOCUS11798</name>
</gene>
<feature type="region of interest" description="Disordered" evidence="1">
    <location>
        <begin position="1"/>
        <end position="97"/>
    </location>
</feature>
<feature type="non-terminal residue" evidence="2">
    <location>
        <position position="265"/>
    </location>
</feature>
<feature type="compositionally biased region" description="Basic and acidic residues" evidence="1">
    <location>
        <begin position="1"/>
        <end position="11"/>
    </location>
</feature>
<feature type="compositionally biased region" description="Basic and acidic residues" evidence="1">
    <location>
        <begin position="55"/>
        <end position="64"/>
    </location>
</feature>
<reference evidence="2" key="1">
    <citation type="submission" date="2020-11" db="EMBL/GenBank/DDBJ databases">
        <authorList>
            <person name="Tran Van P."/>
        </authorList>
    </citation>
    <scope>NUCLEOTIDE SEQUENCE</scope>
</reference>
<evidence type="ECO:0000256" key="1">
    <source>
        <dbReference type="SAM" id="MobiDB-lite"/>
    </source>
</evidence>